<evidence type="ECO:0000313" key="1">
    <source>
        <dbReference type="EMBL" id="KAJ1892130.1"/>
    </source>
</evidence>
<protein>
    <submittedName>
        <fullName evidence="1">Uncharacterized protein</fullName>
    </submittedName>
</protein>
<reference evidence="1" key="1">
    <citation type="submission" date="2022-07" db="EMBL/GenBank/DDBJ databases">
        <title>Phylogenomic reconstructions and comparative analyses of Kickxellomycotina fungi.</title>
        <authorList>
            <person name="Reynolds N.K."/>
            <person name="Stajich J.E."/>
            <person name="Barry K."/>
            <person name="Grigoriev I.V."/>
            <person name="Crous P."/>
            <person name="Smith M.E."/>
        </authorList>
    </citation>
    <scope>NUCLEOTIDE SEQUENCE</scope>
    <source>
        <strain evidence="1">Benny 63K</strain>
    </source>
</reference>
<dbReference type="EMBL" id="JANBPG010001044">
    <property type="protein sequence ID" value="KAJ1892130.1"/>
    <property type="molecule type" value="Genomic_DNA"/>
</dbReference>
<gene>
    <name evidence="1" type="ORF">LPJ66_006520</name>
</gene>
<organism evidence="1 2">
    <name type="scientific">Kickxella alabastrina</name>
    <dbReference type="NCBI Taxonomy" id="61397"/>
    <lineage>
        <taxon>Eukaryota</taxon>
        <taxon>Fungi</taxon>
        <taxon>Fungi incertae sedis</taxon>
        <taxon>Zoopagomycota</taxon>
        <taxon>Kickxellomycotina</taxon>
        <taxon>Kickxellomycetes</taxon>
        <taxon>Kickxellales</taxon>
        <taxon>Kickxellaceae</taxon>
        <taxon>Kickxella</taxon>
    </lineage>
</organism>
<dbReference type="Proteomes" id="UP001150581">
    <property type="component" value="Unassembled WGS sequence"/>
</dbReference>
<accession>A0ACC1IC67</accession>
<proteinExistence type="predicted"/>
<feature type="non-terminal residue" evidence="1">
    <location>
        <position position="1"/>
    </location>
</feature>
<sequence>LINTRYARRTSKPNTPKVDGSVFAAASRAASEKTNKDLQIPDDQIMEINSDNSSDEETVTMGRVSTLRQPDSSDLTPVPPIITKSVERTVDGFSSPYRPNTLRLASIHSPGTPTKMTSVGAPRRSSGLGMHMLFPTVEKSTHPATKVVDRLQPKNPTPAAAAVTKGNESAIPQVKPSVVPITRRSAEVMGQLANSDKGKETVVTGDNTFSSKKSRTQMADSYNPIIKELLPKKPVLDLYAVPQSQSYLPPPALEMGQNTLKPYLKPAGRAATRMLAQAAPLKAIPPKSILLQGVQIGKYFQAADLNFGRPISDHLRLHIKFVQQCFEISGLRDGKERMRFNASEIDAMEHREQDALAILCIMPKDTMEQLFEESTFDPSSPNKELSQIVLCWSTESTVNKQIMSLLLSLLKGTVATSPLDIDMYKRYVSEFTKMSSIDLISSSDDERAGLGKRDDSNIDNDGLGFLTKPTLFGGVIGSSKAATPSSRRKSTPSRSSIWSMVSTGRPDSPSKGRCDNSDDSDSSMNVSRTRSKRRGTMGPSIGNSTPRVFSSIYSKSGYELRNTTRVTMSELSPNEDAEHGDLVLSDDDRKAEALQHKYRCLDQTRLFEYPPGGAKRISVTGSDISRLFANEFLNDTIIEFYMRYISENLKVSDPELFEQCFFFNTFFFRKLSHLEKSLPPSESKENPLEQVHGQLKKWTANVDLFDKKYIFVPINERLHWYLAIIANPGELLKRATIVDDDKSDSAAGNPGGSAEEPVDNPAEDIIPKDDAQSDKDVDIETPDDSDHPTNTLSEYFGIKSSLKAVAKSVSASKHANRDAEMRGASSPPPETSTEDLIRAVAAAKRLKMANYEQGPSIPAPVTAPYDIVDNVDILSDDQKERCKSASPHSHEVIDLSSPCPNPRAGNRPRTRGTGLAQVKPPVVSLEFMGEVVDIPKSKYKDPLTRPSIIILDSLGSKHMQTFRLLRGFMNAEASSRYNINTAFDKKGNYAKVPLQTNNCDCGVFLLHYIEQFLKSHAQIIELAVNSVPIQNWFESDLMKQKRSDMLALAIRLSDEHSSQKQKIEEPASLDPRAEADVSKVENSSGSATAPNPKVSESPPNEEPIDSIMDTIPESPPAIA</sequence>
<evidence type="ECO:0000313" key="2">
    <source>
        <dbReference type="Proteomes" id="UP001150581"/>
    </source>
</evidence>
<keyword evidence="2" id="KW-1185">Reference proteome</keyword>
<comment type="caution">
    <text evidence="1">The sequence shown here is derived from an EMBL/GenBank/DDBJ whole genome shotgun (WGS) entry which is preliminary data.</text>
</comment>
<name>A0ACC1IC67_9FUNG</name>